<keyword evidence="5 8" id="KW-0472">Membrane</keyword>
<dbReference type="GO" id="GO:0071562">
    <property type="term" value="P:nucleus-vacuole junction assembly"/>
    <property type="evidence" value="ECO:0007669"/>
    <property type="project" value="InterPro"/>
</dbReference>
<evidence type="ECO:0000256" key="5">
    <source>
        <dbReference type="ARBA" id="ARBA00023136"/>
    </source>
</evidence>
<dbReference type="GO" id="GO:0005774">
    <property type="term" value="C:vacuolar membrane"/>
    <property type="evidence" value="ECO:0007669"/>
    <property type="project" value="UniProtKB-SubCell"/>
</dbReference>
<dbReference type="EMBL" id="JACAZI010000002">
    <property type="protein sequence ID" value="KAF7369638.1"/>
    <property type="molecule type" value="Genomic_DNA"/>
</dbReference>
<dbReference type="PANTHER" id="PTHR47249:SF1">
    <property type="entry name" value="VACUOLAR PROTEIN 8"/>
    <property type="match status" value="1"/>
</dbReference>
<evidence type="ECO:0000256" key="3">
    <source>
        <dbReference type="ARBA" id="ARBA00022554"/>
    </source>
</evidence>
<dbReference type="Proteomes" id="UP000620124">
    <property type="component" value="Unassembled WGS sequence"/>
</dbReference>
<comment type="subcellular location">
    <subcellularLocation>
        <location evidence="1">Vacuole membrane</location>
        <topology evidence="1">Lipid-anchor</topology>
    </subcellularLocation>
</comment>
<dbReference type="SMART" id="SM00185">
    <property type="entry name" value="ARM"/>
    <property type="match status" value="20"/>
</dbReference>
<evidence type="ECO:0000256" key="8">
    <source>
        <dbReference type="SAM" id="Phobius"/>
    </source>
</evidence>
<keyword evidence="10" id="KW-1185">Reference proteome</keyword>
<keyword evidence="8" id="KW-1133">Transmembrane helix</keyword>
<dbReference type="AlphaFoldDB" id="A0A8H6YZZ4"/>
<evidence type="ECO:0000256" key="2">
    <source>
        <dbReference type="ARBA" id="ARBA00005462"/>
    </source>
</evidence>
<dbReference type="InterPro" id="IPR016024">
    <property type="entry name" value="ARM-type_fold"/>
</dbReference>
<dbReference type="OrthoDB" id="7537227at2759"/>
<name>A0A8H6YZZ4_9AGAR</name>
<organism evidence="9 10">
    <name type="scientific">Mycena venus</name>
    <dbReference type="NCBI Taxonomy" id="2733690"/>
    <lineage>
        <taxon>Eukaryota</taxon>
        <taxon>Fungi</taxon>
        <taxon>Dikarya</taxon>
        <taxon>Basidiomycota</taxon>
        <taxon>Agaricomycotina</taxon>
        <taxon>Agaricomycetes</taxon>
        <taxon>Agaricomycetidae</taxon>
        <taxon>Agaricales</taxon>
        <taxon>Marasmiineae</taxon>
        <taxon>Mycenaceae</taxon>
        <taxon>Mycena</taxon>
    </lineage>
</organism>
<dbReference type="InterPro" id="IPR045156">
    <property type="entry name" value="Vac8"/>
</dbReference>
<dbReference type="InterPro" id="IPR000225">
    <property type="entry name" value="Armadillo"/>
</dbReference>
<keyword evidence="6" id="KW-0449">Lipoprotein</keyword>
<dbReference type="GO" id="GO:0043495">
    <property type="term" value="F:protein-membrane adaptor activity"/>
    <property type="evidence" value="ECO:0007669"/>
    <property type="project" value="InterPro"/>
</dbReference>
<sequence>MTLAWIAGSAEGAQAVVNARTLNVLDKVMKLPDQTTACWLLHKLGSHESTRSFVLNTNPYQYIVALLSNESSAWNALLALRSIAKSLESANALVDAGVLCFLDKLAESSDELIREEAFGLIRDLTLYTSAPSARAVVAGGALQVLDKLLGSSDSEVREEACNLLNELALDTATSAAVLSVNPCQRLVSLLPDDPAAAAALDALDSIARSTEGAEAVVESRTLEFVDQLLQSPTSRVRSLVSMLLSTLAGHESTAAAVFNARSFEQLASLLQDEDSDVITEAEVPTVIDQLLDSSENWVRKCTCNLLCNLARSEATATAARGDNRCQKLVHLSREDVPAVAYYAAYALAKLAYWSDGAAAVVAAGALQLLDDLAKSSIAGVRRCVAVLLSHLARHQLLTATVLAANPCQKLIALLQDDDSDVVEPACKALSWISKSPEGAQAVLDAGTNRMIDQLLDSSNTDVRMWMCSLVGYLAQISSLPAIWNGNRIQKLMELLHDNAPAVAHDAVFALSQIAGSVGGATAVVEAGILQICDQLLESGIVGVRRLACVLLQNVASHESTAGILLKKNPCRRLVALLRDPETIVVECALHALASIASQADGALAVAETDAPNMIDEVLEASENGVRGCACYLLYNLARFEATAAVARSDNRCQKLVDLSREDVPAVACNAAYALAMFAYWNDGAAAVVTAGGLQLLDDLSGSSIVGVHRWVAVLLAHLARHPLLTANVLAANPCQKLIALLQDSDSDAIEPAINALSWISESPEGAQAVLDAGINDIFDQLLESSNTDVLMWICSLIGNLARLPPMVPALWEGNRCKILMELSRNDMASIGRNAVVRALALIAYWTKGAAAIVDAETLQQLDDFVQSPIAGVRGWTCVILQNLALHEPTLTYLLSTNSCARLVQLLRDPDIDVIESAMRALVFIASHSDGAVAMCGAGATHIIDLLLESSESDIRNWTCNLLGNLARFGATATAAWEDNRCQKLVKLSHDDASSVAINAVYALAQTACWSDGAAAIIDAGVLKRVDELMQSTIPGVRGWTCSMLEHLARHQSTLTALLDSNPCERLCILLHDENALVTEAAAYALAAISYSEDGTQAVLEAETLDVLVPLLGRPTTDIHRWVCATLGNIAQREPAVETLLASNACTRLVSLLRNPTLYIHGNALQTLSVLCRWPKAATAIAKTSILDHVSELMESEDRRVRWNTCLILAHLPRRKPLTPSPGAIAPAGLAFILMRTSISYIFLLCGIVVSFTWLLEFLGSVWN</sequence>
<dbReference type="Gene3D" id="1.25.10.10">
    <property type="entry name" value="Leucine-rich Repeat Variant"/>
    <property type="match status" value="8"/>
</dbReference>
<evidence type="ECO:0000256" key="6">
    <source>
        <dbReference type="ARBA" id="ARBA00023288"/>
    </source>
</evidence>
<keyword evidence="3" id="KW-0926">Vacuole</keyword>
<reference evidence="9" key="1">
    <citation type="submission" date="2020-05" db="EMBL/GenBank/DDBJ databases">
        <title>Mycena genomes resolve the evolution of fungal bioluminescence.</title>
        <authorList>
            <person name="Tsai I.J."/>
        </authorList>
    </citation>
    <scope>NUCLEOTIDE SEQUENCE</scope>
    <source>
        <strain evidence="9">CCC161011</strain>
    </source>
</reference>
<evidence type="ECO:0000313" key="9">
    <source>
        <dbReference type="EMBL" id="KAF7369638.1"/>
    </source>
</evidence>
<evidence type="ECO:0000256" key="1">
    <source>
        <dbReference type="ARBA" id="ARBA00004592"/>
    </source>
</evidence>
<comment type="caution">
    <text evidence="9">The sequence shown here is derived from an EMBL/GenBank/DDBJ whole genome shotgun (WGS) entry which is preliminary data.</text>
</comment>
<evidence type="ECO:0000313" key="10">
    <source>
        <dbReference type="Proteomes" id="UP000620124"/>
    </source>
</evidence>
<evidence type="ECO:0000256" key="7">
    <source>
        <dbReference type="ARBA" id="ARBA00026209"/>
    </source>
</evidence>
<proteinExistence type="inferred from homology"/>
<keyword evidence="4" id="KW-0677">Repeat</keyword>
<dbReference type="SUPFAM" id="SSF48371">
    <property type="entry name" value="ARM repeat"/>
    <property type="match status" value="4"/>
</dbReference>
<accession>A0A8H6YZZ4</accession>
<comment type="similarity">
    <text evidence="2">Belongs to the beta-catenin family.</text>
</comment>
<protein>
    <recommendedName>
        <fullName evidence="7">Vacuolar protein 8</fullName>
    </recommendedName>
</protein>
<dbReference type="PANTHER" id="PTHR47249">
    <property type="entry name" value="VACUOLAR PROTEIN 8"/>
    <property type="match status" value="1"/>
</dbReference>
<gene>
    <name evidence="9" type="ORF">MVEN_00294800</name>
</gene>
<feature type="transmembrane region" description="Helical" evidence="8">
    <location>
        <begin position="1240"/>
        <end position="1262"/>
    </location>
</feature>
<dbReference type="InterPro" id="IPR011989">
    <property type="entry name" value="ARM-like"/>
</dbReference>
<evidence type="ECO:0000256" key="4">
    <source>
        <dbReference type="ARBA" id="ARBA00022737"/>
    </source>
</evidence>
<keyword evidence="8" id="KW-0812">Transmembrane</keyword>